<dbReference type="EMBL" id="HBUF01564577">
    <property type="protein sequence ID" value="CAG6763928.1"/>
    <property type="molecule type" value="Transcribed_RNA"/>
</dbReference>
<dbReference type="PROSITE" id="PS50280">
    <property type="entry name" value="SET"/>
    <property type="match status" value="1"/>
</dbReference>
<dbReference type="GO" id="GO:0042826">
    <property type="term" value="F:histone deacetylase binding"/>
    <property type="evidence" value="ECO:0007669"/>
    <property type="project" value="TreeGrafter"/>
</dbReference>
<name>A0A8D9ACP4_9HEMI</name>
<protein>
    <recommendedName>
        <fullName evidence="4">SET domain-containing protein</fullName>
    </recommendedName>
</protein>
<dbReference type="GO" id="GO:0008757">
    <property type="term" value="F:S-adenosylmethionine-dependent methyltransferase activity"/>
    <property type="evidence" value="ECO:0007669"/>
    <property type="project" value="UniProtKB-ARBA"/>
</dbReference>
<dbReference type="GO" id="GO:0005737">
    <property type="term" value="C:cytoplasm"/>
    <property type="evidence" value="ECO:0007669"/>
    <property type="project" value="TreeGrafter"/>
</dbReference>
<evidence type="ECO:0000313" key="5">
    <source>
        <dbReference type="EMBL" id="CAG6763928.1"/>
    </source>
</evidence>
<keyword evidence="2" id="KW-0808">Transferase</keyword>
<evidence type="ECO:0000259" key="4">
    <source>
        <dbReference type="PROSITE" id="PS50280"/>
    </source>
</evidence>
<dbReference type="GO" id="GO:0008170">
    <property type="term" value="F:N-methyltransferase activity"/>
    <property type="evidence" value="ECO:0007669"/>
    <property type="project" value="UniProtKB-ARBA"/>
</dbReference>
<evidence type="ECO:0000256" key="2">
    <source>
        <dbReference type="ARBA" id="ARBA00022679"/>
    </source>
</evidence>
<dbReference type="Gene3D" id="2.170.270.10">
    <property type="entry name" value="SET domain"/>
    <property type="match status" value="1"/>
</dbReference>
<dbReference type="Pfam" id="PF00856">
    <property type="entry name" value="SET"/>
    <property type="match status" value="1"/>
</dbReference>
<dbReference type="AlphaFoldDB" id="A0A8D9ACP4"/>
<dbReference type="SUPFAM" id="SSF82199">
    <property type="entry name" value="SET domain"/>
    <property type="match status" value="1"/>
</dbReference>
<evidence type="ECO:0000256" key="1">
    <source>
        <dbReference type="ARBA" id="ARBA00022603"/>
    </source>
</evidence>
<dbReference type="GO" id="GO:0008276">
    <property type="term" value="F:protein methyltransferase activity"/>
    <property type="evidence" value="ECO:0007669"/>
    <property type="project" value="UniProtKB-ARBA"/>
</dbReference>
<feature type="domain" description="SET" evidence="4">
    <location>
        <begin position="21"/>
        <end position="123"/>
    </location>
</feature>
<dbReference type="InterPro" id="IPR046341">
    <property type="entry name" value="SET_dom_sf"/>
</dbReference>
<keyword evidence="1" id="KW-0489">Methyltransferase</keyword>
<accession>A0A8D9ACP4</accession>
<dbReference type="InterPro" id="IPR052097">
    <property type="entry name" value="SET-MYND_domain_protein"/>
</dbReference>
<keyword evidence="3" id="KW-0949">S-adenosyl-L-methionine</keyword>
<organism evidence="5">
    <name type="scientific">Cacopsylla melanoneura</name>
    <dbReference type="NCBI Taxonomy" id="428564"/>
    <lineage>
        <taxon>Eukaryota</taxon>
        <taxon>Metazoa</taxon>
        <taxon>Ecdysozoa</taxon>
        <taxon>Arthropoda</taxon>
        <taxon>Hexapoda</taxon>
        <taxon>Insecta</taxon>
        <taxon>Pterygota</taxon>
        <taxon>Neoptera</taxon>
        <taxon>Paraneoptera</taxon>
        <taxon>Hemiptera</taxon>
        <taxon>Sternorrhyncha</taxon>
        <taxon>Psylloidea</taxon>
        <taxon>Psyllidae</taxon>
        <taxon>Psyllinae</taxon>
        <taxon>Cacopsylla</taxon>
    </lineage>
</organism>
<sequence length="309" mass="35987">MHVITQSPEFFRNERNLSASKKSELKQFLTLVLYRIRVGLEWNCFEVTDHLQYTVRNFKNSSNPNFVIRSQDRSIGLFFCSTLSLFNHACYSNCFYTEQMNGTIIVRAIGTIEKGEQLTIPYFPYYSKPYKMKLKSYKMELVKEMGDFKCQCMACTYNWDSDPNQATQSFNDLTLTPMCFKCRTPKTVKPDKESKKCNKCKDVIDIKEVREMVQSLVLSSKIDASQLQITSRSRLVQDLTILQGLQAMTLPHTCRELIALRASMLYNLSRGDKCYVRPILRTDTLAKENLNIYDLIEDVLDRDVFEEPF</sequence>
<proteinExistence type="predicted"/>
<dbReference type="InterPro" id="IPR001214">
    <property type="entry name" value="SET_dom"/>
</dbReference>
<dbReference type="GO" id="GO:0032259">
    <property type="term" value="P:methylation"/>
    <property type="evidence" value="ECO:0007669"/>
    <property type="project" value="UniProtKB-KW"/>
</dbReference>
<dbReference type="PANTHER" id="PTHR46165:SF2">
    <property type="entry name" value="SET AND MYND DOMAIN-CONTAINING PROTEIN 4"/>
    <property type="match status" value="1"/>
</dbReference>
<reference evidence="5" key="1">
    <citation type="submission" date="2021-05" db="EMBL/GenBank/DDBJ databases">
        <authorList>
            <person name="Alioto T."/>
            <person name="Alioto T."/>
            <person name="Gomez Garrido J."/>
        </authorList>
    </citation>
    <scope>NUCLEOTIDE SEQUENCE</scope>
</reference>
<evidence type="ECO:0000256" key="3">
    <source>
        <dbReference type="ARBA" id="ARBA00022691"/>
    </source>
</evidence>
<dbReference type="GO" id="GO:0005634">
    <property type="term" value="C:nucleus"/>
    <property type="evidence" value="ECO:0007669"/>
    <property type="project" value="TreeGrafter"/>
</dbReference>
<dbReference type="PANTHER" id="PTHR46165">
    <property type="entry name" value="SET AND MYND DOMAIN-CONTAINING PROTEIN 4"/>
    <property type="match status" value="1"/>
</dbReference>